<evidence type="ECO:0000256" key="10">
    <source>
        <dbReference type="RuleBase" id="RU000461"/>
    </source>
</evidence>
<dbReference type="GO" id="GO:0016705">
    <property type="term" value="F:oxidoreductase activity, acting on paired donors, with incorporation or reduction of molecular oxygen"/>
    <property type="evidence" value="ECO:0007669"/>
    <property type="project" value="InterPro"/>
</dbReference>
<dbReference type="SUPFAM" id="SSF48264">
    <property type="entry name" value="Cytochrome P450"/>
    <property type="match status" value="1"/>
</dbReference>
<feature type="chain" id="PRO_5006902331" description="Cytochrome P450" evidence="11">
    <location>
        <begin position="27"/>
        <end position="532"/>
    </location>
</feature>
<dbReference type="GO" id="GO:0005506">
    <property type="term" value="F:iron ion binding"/>
    <property type="evidence" value="ECO:0007669"/>
    <property type="project" value="InterPro"/>
</dbReference>
<evidence type="ECO:0000256" key="8">
    <source>
        <dbReference type="ARBA" id="ARBA00023033"/>
    </source>
</evidence>
<feature type="signal peptide" evidence="11">
    <location>
        <begin position="1"/>
        <end position="26"/>
    </location>
</feature>
<organism evidence="12 13">
    <name type="scientific">Moniliophthora roreri</name>
    <name type="common">Frosty pod rot fungus</name>
    <name type="synonym">Monilia roreri</name>
    <dbReference type="NCBI Taxonomy" id="221103"/>
    <lineage>
        <taxon>Eukaryota</taxon>
        <taxon>Fungi</taxon>
        <taxon>Dikarya</taxon>
        <taxon>Basidiomycota</taxon>
        <taxon>Agaricomycotina</taxon>
        <taxon>Agaricomycetes</taxon>
        <taxon>Agaricomycetidae</taxon>
        <taxon>Agaricales</taxon>
        <taxon>Marasmiineae</taxon>
        <taxon>Marasmiaceae</taxon>
        <taxon>Moniliophthora</taxon>
    </lineage>
</organism>
<evidence type="ECO:0000256" key="1">
    <source>
        <dbReference type="ARBA" id="ARBA00001971"/>
    </source>
</evidence>
<evidence type="ECO:0008006" key="14">
    <source>
        <dbReference type="Google" id="ProtNLM"/>
    </source>
</evidence>
<evidence type="ECO:0000256" key="9">
    <source>
        <dbReference type="PIRSR" id="PIRSR602401-1"/>
    </source>
</evidence>
<evidence type="ECO:0000256" key="11">
    <source>
        <dbReference type="SAM" id="SignalP"/>
    </source>
</evidence>
<dbReference type="eggNOG" id="KOG0156">
    <property type="taxonomic scope" value="Eukaryota"/>
</dbReference>
<evidence type="ECO:0000256" key="3">
    <source>
        <dbReference type="ARBA" id="ARBA00010617"/>
    </source>
</evidence>
<dbReference type="InterPro" id="IPR017972">
    <property type="entry name" value="Cyt_P450_CS"/>
</dbReference>
<sequence length="532" mass="60816">MNNPTLYASISLLVLGLLFASTRTSSHRPLPPGPRSTWFGNVELPKYQPWRTYALWKDMYGDLIYIRVFGNPILVLNSAQVISDLLEKRSGNYSSRPLRFEHKLNPVRNSAYTLFLQELWWSSFSRIGWDWLFSSMTYGNTWKRHRNLFLKHFPVNDTAKFHLVQTEETHTLLRNLLESPQKFSHHVRRSAAAIILNVIYGIEIDESVDEQGDNFVTLADRALRSLSQAGIFGTYMVDYIPMLKHLPTWFPGASFRRHALKWRHFTQEMVNRPFELVLRKMKEGTASPCLVAEELEELLSGNKDEDRHILRNVAATSYAAGADTVVSASLSLFLAISLHPNVQSKAQAELDRVLGDRLPAFTDRQHLPYIDCICYELLRWNPVTPLGIAHYVSEEDEYCGYRIPKGTTVLPNTWAILHDPALYPDPLSFNPDRFENMEENAKKDINSIPDAAFGYGRRICPGRWFAFDLLWITVASTLSVYDINKATDDRGNTIQPAVEYTSGLLSHPKPFPCSIKPRSSTAKDLIMHTQPL</sequence>
<dbReference type="GO" id="GO:0020037">
    <property type="term" value="F:heme binding"/>
    <property type="evidence" value="ECO:0007669"/>
    <property type="project" value="InterPro"/>
</dbReference>
<keyword evidence="8 10" id="KW-0503">Monooxygenase</keyword>
<dbReference type="PANTHER" id="PTHR46300">
    <property type="entry name" value="P450, PUTATIVE (EUROFUNG)-RELATED-RELATED"/>
    <property type="match status" value="1"/>
</dbReference>
<keyword evidence="4 9" id="KW-0349">Heme</keyword>
<dbReference type="AlphaFoldDB" id="A0A0W0G2J8"/>
<evidence type="ECO:0000256" key="2">
    <source>
        <dbReference type="ARBA" id="ARBA00005179"/>
    </source>
</evidence>
<evidence type="ECO:0000256" key="4">
    <source>
        <dbReference type="ARBA" id="ARBA00022617"/>
    </source>
</evidence>
<keyword evidence="6 10" id="KW-0560">Oxidoreductase</keyword>
<dbReference type="Proteomes" id="UP000054988">
    <property type="component" value="Unassembled WGS sequence"/>
</dbReference>
<evidence type="ECO:0000313" key="12">
    <source>
        <dbReference type="EMBL" id="KTB42797.1"/>
    </source>
</evidence>
<dbReference type="InterPro" id="IPR001128">
    <property type="entry name" value="Cyt_P450"/>
</dbReference>
<evidence type="ECO:0000256" key="6">
    <source>
        <dbReference type="ARBA" id="ARBA00023002"/>
    </source>
</evidence>
<protein>
    <recommendedName>
        <fullName evidence="14">Cytochrome P450</fullName>
    </recommendedName>
</protein>
<comment type="pathway">
    <text evidence="2">Secondary metabolite biosynthesis.</text>
</comment>
<dbReference type="PRINTS" id="PR00463">
    <property type="entry name" value="EP450I"/>
</dbReference>
<comment type="similarity">
    <text evidence="3 10">Belongs to the cytochrome P450 family.</text>
</comment>
<accession>A0A0W0G2J8</accession>
<dbReference type="EMBL" id="LATX01001295">
    <property type="protein sequence ID" value="KTB42797.1"/>
    <property type="molecule type" value="Genomic_DNA"/>
</dbReference>
<feature type="binding site" description="axial binding residue" evidence="9">
    <location>
        <position position="460"/>
    </location>
    <ligand>
        <name>heme</name>
        <dbReference type="ChEBI" id="CHEBI:30413"/>
    </ligand>
    <ligandPart>
        <name>Fe</name>
        <dbReference type="ChEBI" id="CHEBI:18248"/>
    </ligandPart>
</feature>
<keyword evidence="7 9" id="KW-0408">Iron</keyword>
<dbReference type="PROSITE" id="PS00086">
    <property type="entry name" value="CYTOCHROME_P450"/>
    <property type="match status" value="1"/>
</dbReference>
<proteinExistence type="inferred from homology"/>
<dbReference type="PANTHER" id="PTHR46300:SF7">
    <property type="entry name" value="P450, PUTATIVE (EUROFUNG)-RELATED"/>
    <property type="match status" value="1"/>
</dbReference>
<evidence type="ECO:0000256" key="7">
    <source>
        <dbReference type="ARBA" id="ARBA00023004"/>
    </source>
</evidence>
<dbReference type="CDD" id="cd11065">
    <property type="entry name" value="CYP64-like"/>
    <property type="match status" value="1"/>
</dbReference>
<dbReference type="InterPro" id="IPR002401">
    <property type="entry name" value="Cyt_P450_E_grp-I"/>
</dbReference>
<dbReference type="Gene3D" id="1.10.630.10">
    <property type="entry name" value="Cytochrome P450"/>
    <property type="match status" value="1"/>
</dbReference>
<dbReference type="Pfam" id="PF00067">
    <property type="entry name" value="p450"/>
    <property type="match status" value="1"/>
</dbReference>
<dbReference type="GO" id="GO:0004497">
    <property type="term" value="F:monooxygenase activity"/>
    <property type="evidence" value="ECO:0007669"/>
    <property type="project" value="UniProtKB-KW"/>
</dbReference>
<gene>
    <name evidence="12" type="ORF">WG66_4596</name>
</gene>
<dbReference type="InterPro" id="IPR036396">
    <property type="entry name" value="Cyt_P450_sf"/>
</dbReference>
<comment type="cofactor">
    <cofactor evidence="1 9">
        <name>heme</name>
        <dbReference type="ChEBI" id="CHEBI:30413"/>
    </cofactor>
</comment>
<keyword evidence="11" id="KW-0732">Signal</keyword>
<reference evidence="12 13" key="1">
    <citation type="submission" date="2015-12" db="EMBL/GenBank/DDBJ databases">
        <title>Draft genome sequence of Moniliophthora roreri, the causal agent of frosty pod rot of cacao.</title>
        <authorList>
            <person name="Aime M.C."/>
            <person name="Diaz-Valderrama J.R."/>
            <person name="Kijpornyongpan T."/>
            <person name="Phillips-Mora W."/>
        </authorList>
    </citation>
    <scope>NUCLEOTIDE SEQUENCE [LARGE SCALE GENOMIC DNA]</scope>
    <source>
        <strain evidence="12 13">MCA 2952</strain>
    </source>
</reference>
<keyword evidence="5 9" id="KW-0479">Metal-binding</keyword>
<comment type="caution">
    <text evidence="12">The sequence shown here is derived from an EMBL/GenBank/DDBJ whole genome shotgun (WGS) entry which is preliminary data.</text>
</comment>
<name>A0A0W0G2J8_MONRR</name>
<dbReference type="InterPro" id="IPR050364">
    <property type="entry name" value="Cytochrome_P450_fung"/>
</dbReference>
<evidence type="ECO:0000313" key="13">
    <source>
        <dbReference type="Proteomes" id="UP000054988"/>
    </source>
</evidence>
<evidence type="ECO:0000256" key="5">
    <source>
        <dbReference type="ARBA" id="ARBA00022723"/>
    </source>
</evidence>